<sequence length="499" mass="57681">METRSAKRRKLRNHNHESNTCQEDRITDLPDAVLHHILTLLPIKYIVKTSILSKRWRSLWYTFPDLDFTSLIPYGTKLTEYVTLSNIASVITNILSLRDKFLNSDVRILRFGAYLSFSGLHALARNAVRLGVLELDISVATEDIFNFPRSLITHDSLRVLKVKSTPGFRLPPSKIMRSGFQTLRELSLFQVKQDKQSSLLDMFTDSSFPQLRKLCFDSCLDLKHLRVGCRLLKELVIENCSLLQGLEVLSPKLEILRVWNCFQYYNDIKTWLQIDSMRLHTFVWTYNSVPRKTCMQNLVCLHEVKLSFTFATVVYEHRDSNKLQCLSDFLSGLSHAESLTLKSPLVEGMSRNNPLANTVFQSFKKLKSLELHSSNVTCLASVLKVCPMIHTLTINAYNPLKGQTILRDLRSSWEEHQWESQLKDLKPLLCYLKVVKIHGINDNDINLVKFLLKHGMFLQDIILYLRGHKSQSCNRHEKLISRITRLSRASVDAKLAFHY</sequence>
<dbReference type="InterPro" id="IPR050232">
    <property type="entry name" value="FBL13/AtMIF1-like"/>
</dbReference>
<name>A0A2U1PDA6_ARTAN</name>
<dbReference type="InterPro" id="IPR032675">
    <property type="entry name" value="LRR_dom_sf"/>
</dbReference>
<dbReference type="SUPFAM" id="SSF81383">
    <property type="entry name" value="F-box domain"/>
    <property type="match status" value="1"/>
</dbReference>
<protein>
    <submittedName>
        <fullName evidence="3">F-box domain, cyclin-like protein</fullName>
    </submittedName>
</protein>
<dbReference type="SMART" id="SM00256">
    <property type="entry name" value="FBOX"/>
    <property type="match status" value="1"/>
</dbReference>
<keyword evidence="4" id="KW-1185">Reference proteome</keyword>
<dbReference type="InterPro" id="IPR036047">
    <property type="entry name" value="F-box-like_dom_sf"/>
</dbReference>
<dbReference type="PANTHER" id="PTHR31900">
    <property type="entry name" value="F-BOX/RNI SUPERFAMILY PROTEIN-RELATED"/>
    <property type="match status" value="1"/>
</dbReference>
<dbReference type="InterPro" id="IPR001810">
    <property type="entry name" value="F-box_dom"/>
</dbReference>
<evidence type="ECO:0000313" key="4">
    <source>
        <dbReference type="Proteomes" id="UP000245207"/>
    </source>
</evidence>
<dbReference type="OrthoDB" id="1868670at2759"/>
<comment type="caution">
    <text evidence="3">The sequence shown here is derived from an EMBL/GenBank/DDBJ whole genome shotgun (WGS) entry which is preliminary data.</text>
</comment>
<feature type="region of interest" description="Disordered" evidence="1">
    <location>
        <begin position="1"/>
        <end position="22"/>
    </location>
</feature>
<evidence type="ECO:0000259" key="2">
    <source>
        <dbReference type="PROSITE" id="PS50181"/>
    </source>
</evidence>
<accession>A0A2U1PDA6</accession>
<dbReference type="InterPro" id="IPR053781">
    <property type="entry name" value="F-box_AtFBL13-like"/>
</dbReference>
<dbReference type="Proteomes" id="UP000245207">
    <property type="component" value="Unassembled WGS sequence"/>
</dbReference>
<dbReference type="Pfam" id="PF00646">
    <property type="entry name" value="F-box"/>
    <property type="match status" value="1"/>
</dbReference>
<dbReference type="EMBL" id="PKPP01001314">
    <property type="protein sequence ID" value="PWA83718.1"/>
    <property type="molecule type" value="Genomic_DNA"/>
</dbReference>
<dbReference type="PROSITE" id="PS50181">
    <property type="entry name" value="FBOX"/>
    <property type="match status" value="1"/>
</dbReference>
<dbReference type="SUPFAM" id="SSF52047">
    <property type="entry name" value="RNI-like"/>
    <property type="match status" value="1"/>
</dbReference>
<evidence type="ECO:0000256" key="1">
    <source>
        <dbReference type="SAM" id="MobiDB-lite"/>
    </source>
</evidence>
<feature type="compositionally biased region" description="Basic residues" evidence="1">
    <location>
        <begin position="1"/>
        <end position="13"/>
    </location>
</feature>
<dbReference type="CDD" id="cd22160">
    <property type="entry name" value="F-box_AtFBL13-like"/>
    <property type="match status" value="1"/>
</dbReference>
<feature type="domain" description="F-box" evidence="2">
    <location>
        <begin position="23"/>
        <end position="71"/>
    </location>
</feature>
<dbReference type="PANTHER" id="PTHR31900:SF32">
    <property type="entry name" value="F-BOX_RNI_FBD-LIKE DOMAIN PROTEIN"/>
    <property type="match status" value="1"/>
</dbReference>
<dbReference type="AlphaFoldDB" id="A0A2U1PDA6"/>
<organism evidence="3 4">
    <name type="scientific">Artemisia annua</name>
    <name type="common">Sweet wormwood</name>
    <dbReference type="NCBI Taxonomy" id="35608"/>
    <lineage>
        <taxon>Eukaryota</taxon>
        <taxon>Viridiplantae</taxon>
        <taxon>Streptophyta</taxon>
        <taxon>Embryophyta</taxon>
        <taxon>Tracheophyta</taxon>
        <taxon>Spermatophyta</taxon>
        <taxon>Magnoliopsida</taxon>
        <taxon>eudicotyledons</taxon>
        <taxon>Gunneridae</taxon>
        <taxon>Pentapetalae</taxon>
        <taxon>asterids</taxon>
        <taxon>campanulids</taxon>
        <taxon>Asterales</taxon>
        <taxon>Asteraceae</taxon>
        <taxon>Asteroideae</taxon>
        <taxon>Anthemideae</taxon>
        <taxon>Artemisiinae</taxon>
        <taxon>Artemisia</taxon>
    </lineage>
</organism>
<gene>
    <name evidence="3" type="ORF">CTI12_AA164870</name>
</gene>
<dbReference type="STRING" id="35608.A0A2U1PDA6"/>
<proteinExistence type="predicted"/>
<reference evidence="3 4" key="1">
    <citation type="journal article" date="2018" name="Mol. Plant">
        <title>The genome of Artemisia annua provides insight into the evolution of Asteraceae family and artemisinin biosynthesis.</title>
        <authorList>
            <person name="Shen Q."/>
            <person name="Zhang L."/>
            <person name="Liao Z."/>
            <person name="Wang S."/>
            <person name="Yan T."/>
            <person name="Shi P."/>
            <person name="Liu M."/>
            <person name="Fu X."/>
            <person name="Pan Q."/>
            <person name="Wang Y."/>
            <person name="Lv Z."/>
            <person name="Lu X."/>
            <person name="Zhang F."/>
            <person name="Jiang W."/>
            <person name="Ma Y."/>
            <person name="Chen M."/>
            <person name="Hao X."/>
            <person name="Li L."/>
            <person name="Tang Y."/>
            <person name="Lv G."/>
            <person name="Zhou Y."/>
            <person name="Sun X."/>
            <person name="Brodelius P.E."/>
            <person name="Rose J.K.C."/>
            <person name="Tang K."/>
        </authorList>
    </citation>
    <scope>NUCLEOTIDE SEQUENCE [LARGE SCALE GENOMIC DNA]</scope>
    <source>
        <strain evidence="4">cv. Huhao1</strain>
        <tissue evidence="3">Leaf</tissue>
    </source>
</reference>
<evidence type="ECO:0000313" key="3">
    <source>
        <dbReference type="EMBL" id="PWA83718.1"/>
    </source>
</evidence>
<dbReference type="Gene3D" id="3.80.10.10">
    <property type="entry name" value="Ribonuclease Inhibitor"/>
    <property type="match status" value="1"/>
</dbReference>